<gene>
    <name evidence="1" type="ORF">DSPE1174_LOCUS4631</name>
</gene>
<proteinExistence type="predicted"/>
<protein>
    <submittedName>
        <fullName evidence="1">Uncharacterized protein</fullName>
    </submittedName>
</protein>
<evidence type="ECO:0000313" key="1">
    <source>
        <dbReference type="EMBL" id="CAD9382518.1"/>
    </source>
</evidence>
<sequence>MSLTPVGGAMGSLMNQRAVSTKSWAAKEDIDVLMEPRTLCHLHGDARQLLNHGIRMGVDAAQLKKQGVNVPDNASLYDWWGGMTSPVQRSPMRLSVVLAFADVDEIF</sequence>
<dbReference type="EMBL" id="HBGS01008800">
    <property type="protein sequence ID" value="CAD9382518.1"/>
    <property type="molecule type" value="Transcribed_RNA"/>
</dbReference>
<accession>A0A7S2AZS5</accession>
<reference evidence="1" key="1">
    <citation type="submission" date="2021-01" db="EMBL/GenBank/DDBJ databases">
        <authorList>
            <person name="Corre E."/>
            <person name="Pelletier E."/>
            <person name="Niang G."/>
            <person name="Scheremetjew M."/>
            <person name="Finn R."/>
            <person name="Kale V."/>
            <person name="Holt S."/>
            <person name="Cochrane G."/>
            <person name="Meng A."/>
            <person name="Brown T."/>
            <person name="Cohen L."/>
        </authorList>
    </citation>
    <scope>NUCLEOTIDE SEQUENCE</scope>
    <source>
        <strain evidence="1">CCMP1381</strain>
    </source>
</reference>
<name>A0A7S2AZS5_9STRA</name>
<dbReference type="AlphaFoldDB" id="A0A7S2AZS5"/>
<organism evidence="1">
    <name type="scientific">Octactis speculum</name>
    <dbReference type="NCBI Taxonomy" id="3111310"/>
    <lineage>
        <taxon>Eukaryota</taxon>
        <taxon>Sar</taxon>
        <taxon>Stramenopiles</taxon>
        <taxon>Ochrophyta</taxon>
        <taxon>Dictyochophyceae</taxon>
        <taxon>Dictyochales</taxon>
        <taxon>Dictyochaceae</taxon>
        <taxon>Octactis</taxon>
    </lineage>
</organism>